<sequence length="127" mass="14072">MNQVTSATLALTCLAPTCTERLSSEPVLSTLTTGTGGHHNCSYGLYHCFQTFLSEYHCGVWFSPRAPPGSRQLSSSDYHFTDRMNTQINKQRGAQLSLIRGMHLCPPPPADPHHIILCEPIILFSEK</sequence>
<protein>
    <submittedName>
        <fullName evidence="1">Uncharacterized protein</fullName>
    </submittedName>
</protein>
<name>A0A5B7JNH8_PORTR</name>
<evidence type="ECO:0000313" key="1">
    <source>
        <dbReference type="EMBL" id="MPC98370.1"/>
    </source>
</evidence>
<comment type="caution">
    <text evidence="1">The sequence shown here is derived from an EMBL/GenBank/DDBJ whole genome shotgun (WGS) entry which is preliminary data.</text>
</comment>
<accession>A0A5B7JNH8</accession>
<reference evidence="1 2" key="1">
    <citation type="submission" date="2019-05" db="EMBL/GenBank/DDBJ databases">
        <title>Another draft genome of Portunus trituberculatus and its Hox gene families provides insights of decapod evolution.</title>
        <authorList>
            <person name="Jeong J.-H."/>
            <person name="Song I."/>
            <person name="Kim S."/>
            <person name="Choi T."/>
            <person name="Kim D."/>
            <person name="Ryu S."/>
            <person name="Kim W."/>
        </authorList>
    </citation>
    <scope>NUCLEOTIDE SEQUENCE [LARGE SCALE GENOMIC DNA]</scope>
    <source>
        <tissue evidence="1">Muscle</tissue>
    </source>
</reference>
<dbReference type="EMBL" id="VSRR010113787">
    <property type="protein sequence ID" value="MPC98370.1"/>
    <property type="molecule type" value="Genomic_DNA"/>
</dbReference>
<evidence type="ECO:0000313" key="2">
    <source>
        <dbReference type="Proteomes" id="UP000324222"/>
    </source>
</evidence>
<dbReference type="Proteomes" id="UP000324222">
    <property type="component" value="Unassembled WGS sequence"/>
</dbReference>
<proteinExistence type="predicted"/>
<gene>
    <name evidence="1" type="ORF">E2C01_093738</name>
</gene>
<keyword evidence="2" id="KW-1185">Reference proteome</keyword>
<dbReference type="AlphaFoldDB" id="A0A5B7JNH8"/>
<organism evidence="1 2">
    <name type="scientific">Portunus trituberculatus</name>
    <name type="common">Swimming crab</name>
    <name type="synonym">Neptunus trituberculatus</name>
    <dbReference type="NCBI Taxonomy" id="210409"/>
    <lineage>
        <taxon>Eukaryota</taxon>
        <taxon>Metazoa</taxon>
        <taxon>Ecdysozoa</taxon>
        <taxon>Arthropoda</taxon>
        <taxon>Crustacea</taxon>
        <taxon>Multicrustacea</taxon>
        <taxon>Malacostraca</taxon>
        <taxon>Eumalacostraca</taxon>
        <taxon>Eucarida</taxon>
        <taxon>Decapoda</taxon>
        <taxon>Pleocyemata</taxon>
        <taxon>Brachyura</taxon>
        <taxon>Eubrachyura</taxon>
        <taxon>Portunoidea</taxon>
        <taxon>Portunidae</taxon>
        <taxon>Portuninae</taxon>
        <taxon>Portunus</taxon>
    </lineage>
</organism>